<name>A0A075AFV8_OPIVI</name>
<proteinExistence type="predicted"/>
<dbReference type="KEGG" id="ovi:T265_04958"/>
<reference evidence="1 2" key="1">
    <citation type="submission" date="2013-11" db="EMBL/GenBank/DDBJ databases">
        <title>Opisthorchis viverrini - life in the bile duct.</title>
        <authorList>
            <person name="Young N.D."/>
            <person name="Nagarajan N."/>
            <person name="Lin S.J."/>
            <person name="Korhonen P.K."/>
            <person name="Jex A.R."/>
            <person name="Hall R.S."/>
            <person name="Safavi-Hemami H."/>
            <person name="Kaewkong W."/>
            <person name="Bertrand D."/>
            <person name="Gao S."/>
            <person name="Seet Q."/>
            <person name="Wongkham S."/>
            <person name="Teh B.T."/>
            <person name="Wongkham C."/>
            <person name="Intapan P.M."/>
            <person name="Maleewong W."/>
            <person name="Yang X."/>
            <person name="Hu M."/>
            <person name="Wang Z."/>
            <person name="Hofmann A."/>
            <person name="Sternberg P.W."/>
            <person name="Tan P."/>
            <person name="Wang J."/>
            <person name="Gasser R.B."/>
        </authorList>
    </citation>
    <scope>NUCLEOTIDE SEQUENCE [LARGE SCALE GENOMIC DNA]</scope>
</reference>
<dbReference type="AlphaFoldDB" id="A0A075AFV8"/>
<protein>
    <submittedName>
        <fullName evidence="1">Uncharacterized protein</fullName>
    </submittedName>
</protein>
<organism evidence="1 2">
    <name type="scientific">Opisthorchis viverrini</name>
    <name type="common">Southeast Asian liver fluke</name>
    <dbReference type="NCBI Taxonomy" id="6198"/>
    <lineage>
        <taxon>Eukaryota</taxon>
        <taxon>Metazoa</taxon>
        <taxon>Spiralia</taxon>
        <taxon>Lophotrochozoa</taxon>
        <taxon>Platyhelminthes</taxon>
        <taxon>Trematoda</taxon>
        <taxon>Digenea</taxon>
        <taxon>Opisthorchiida</taxon>
        <taxon>Opisthorchiata</taxon>
        <taxon>Opisthorchiidae</taxon>
        <taxon>Opisthorchis</taxon>
    </lineage>
</organism>
<dbReference type="Proteomes" id="UP000054324">
    <property type="component" value="Unassembled WGS sequence"/>
</dbReference>
<sequence>MRWFASYLPGRTQATKIGDICSSALPITSGVIQGSLQPSSAVAQTPIRAVIHSNWLVPGLYSHGPSMKGKLSVSLHLHDSLCQSPSHHGTTYPFSDP</sequence>
<dbReference type="EMBL" id="KL596706">
    <property type="protein sequence ID" value="KER28119.1"/>
    <property type="molecule type" value="Genomic_DNA"/>
</dbReference>
<dbReference type="GeneID" id="20319140"/>
<keyword evidence="2" id="KW-1185">Reference proteome</keyword>
<evidence type="ECO:0000313" key="2">
    <source>
        <dbReference type="Proteomes" id="UP000054324"/>
    </source>
</evidence>
<accession>A0A075AFV8</accession>
<gene>
    <name evidence="1" type="ORF">T265_04958</name>
</gene>
<dbReference type="OrthoDB" id="10516094at2759"/>
<evidence type="ECO:0000313" key="1">
    <source>
        <dbReference type="EMBL" id="KER28119.1"/>
    </source>
</evidence>
<dbReference type="RefSeq" id="XP_009168099.1">
    <property type="nucleotide sequence ID" value="XM_009169835.1"/>
</dbReference>
<dbReference type="CTD" id="20319140"/>